<dbReference type="InterPro" id="IPR043993">
    <property type="entry name" value="T4SS_pilin"/>
</dbReference>
<dbReference type="AlphaFoldDB" id="A0A1F6LSI1"/>
<comment type="caution">
    <text evidence="3">The sequence shown here is derived from an EMBL/GenBank/DDBJ whole genome shotgun (WGS) entry which is preliminary data.</text>
</comment>
<feature type="chain" id="PRO_5009525486" description="DUF4134 domain-containing protein" evidence="2">
    <location>
        <begin position="30"/>
        <end position="135"/>
    </location>
</feature>
<proteinExistence type="predicted"/>
<accession>A0A1F6LSI1</accession>
<evidence type="ECO:0000313" key="4">
    <source>
        <dbReference type="Proteomes" id="UP000176329"/>
    </source>
</evidence>
<feature type="transmembrane region" description="Helical" evidence="1">
    <location>
        <begin position="108"/>
        <end position="131"/>
    </location>
</feature>
<evidence type="ECO:0000313" key="3">
    <source>
        <dbReference type="EMBL" id="OGH62285.1"/>
    </source>
</evidence>
<gene>
    <name evidence="3" type="ORF">A2848_01050</name>
</gene>
<feature type="signal peptide" evidence="2">
    <location>
        <begin position="1"/>
        <end position="29"/>
    </location>
</feature>
<dbReference type="EMBL" id="MFPV01000013">
    <property type="protein sequence ID" value="OGH62285.1"/>
    <property type="molecule type" value="Genomic_DNA"/>
</dbReference>
<organism evidence="3 4">
    <name type="scientific">Candidatus Magasanikbacteria bacterium RIFCSPHIGHO2_01_FULL_50_8</name>
    <dbReference type="NCBI Taxonomy" id="1798674"/>
    <lineage>
        <taxon>Bacteria</taxon>
        <taxon>Candidatus Magasanikiibacteriota</taxon>
    </lineage>
</organism>
<keyword evidence="1" id="KW-0812">Transmembrane</keyword>
<name>A0A1F6LSI1_9BACT</name>
<dbReference type="Pfam" id="PF18895">
    <property type="entry name" value="T4SS_pilin"/>
    <property type="match status" value="1"/>
</dbReference>
<sequence length="135" mass="14094">MQITQKIVATATAASMAISLFVPMLAVHAATNPFAEGGKAQQYLKKTGEEAGIGTSASAPEIVGRIINIALSLLGLVFLGLALYAGFKWMTAQGDSKEVDAAKDTLKNSVIGLIVIMASYALSNFVISQLFTATQ</sequence>
<feature type="transmembrane region" description="Helical" evidence="1">
    <location>
        <begin position="66"/>
        <end position="87"/>
    </location>
</feature>
<evidence type="ECO:0008006" key="5">
    <source>
        <dbReference type="Google" id="ProtNLM"/>
    </source>
</evidence>
<evidence type="ECO:0000256" key="2">
    <source>
        <dbReference type="SAM" id="SignalP"/>
    </source>
</evidence>
<protein>
    <recommendedName>
        <fullName evidence="5">DUF4134 domain-containing protein</fullName>
    </recommendedName>
</protein>
<reference evidence="3 4" key="1">
    <citation type="journal article" date="2016" name="Nat. Commun.">
        <title>Thousands of microbial genomes shed light on interconnected biogeochemical processes in an aquifer system.</title>
        <authorList>
            <person name="Anantharaman K."/>
            <person name="Brown C.T."/>
            <person name="Hug L.A."/>
            <person name="Sharon I."/>
            <person name="Castelle C.J."/>
            <person name="Probst A.J."/>
            <person name="Thomas B.C."/>
            <person name="Singh A."/>
            <person name="Wilkins M.J."/>
            <person name="Karaoz U."/>
            <person name="Brodie E.L."/>
            <person name="Williams K.H."/>
            <person name="Hubbard S.S."/>
            <person name="Banfield J.F."/>
        </authorList>
    </citation>
    <scope>NUCLEOTIDE SEQUENCE [LARGE SCALE GENOMIC DNA]</scope>
</reference>
<dbReference type="Proteomes" id="UP000176329">
    <property type="component" value="Unassembled WGS sequence"/>
</dbReference>
<keyword evidence="1" id="KW-0472">Membrane</keyword>
<keyword evidence="1" id="KW-1133">Transmembrane helix</keyword>
<evidence type="ECO:0000256" key="1">
    <source>
        <dbReference type="SAM" id="Phobius"/>
    </source>
</evidence>
<keyword evidence="2" id="KW-0732">Signal</keyword>